<sequence>MSRALEKKFKEKKWVIADFNLTELKQFLKDLEYEAGDEDLPELESLVFIGIDGRIEYFSGGRLIVIKNSKNEEVLRKRILEWLIKNNVYWDFLL</sequence>
<reference evidence="2 3" key="2">
    <citation type="submission" date="2019-10" db="EMBL/GenBank/DDBJ databases">
        <title>Genome Sequences from Six Type Strain Members of the Archaeal Family Sulfolobaceae: Acidianus ambivalens, Acidianus infernus, Metallosphaera prunae, Stygiolobus azoricus, Sulfolobus metallicus, and Sulfurisphaera ohwakuensis.</title>
        <authorList>
            <person name="Counts J.A."/>
            <person name="Kelly R.M."/>
        </authorList>
    </citation>
    <scope>NUCLEOTIDE SEQUENCE [LARGE SCALE GENOMIC DNA]</scope>
    <source>
        <strain evidence="2 3">LEI 10</strain>
    </source>
</reference>
<name>A0A650CT78_ACIAM</name>
<proteinExistence type="predicted"/>
<gene>
    <name evidence="2" type="ORF">D1866_02820</name>
    <name evidence="1" type="ORF">GFB69_12160</name>
</gene>
<dbReference type="EMBL" id="WHYS01000004">
    <property type="protein sequence ID" value="MQL56434.1"/>
    <property type="molecule type" value="Genomic_DNA"/>
</dbReference>
<dbReference type="Proteomes" id="UP000426328">
    <property type="component" value="Chromosome"/>
</dbReference>
<dbReference type="RefSeq" id="WP_152943253.1">
    <property type="nucleotide sequence ID" value="NZ_CP045482.1"/>
</dbReference>
<evidence type="ECO:0000313" key="4">
    <source>
        <dbReference type="Proteomes" id="UP000474054"/>
    </source>
</evidence>
<dbReference type="EMBL" id="CP045482">
    <property type="protein sequence ID" value="QGR21071.1"/>
    <property type="molecule type" value="Genomic_DNA"/>
</dbReference>
<accession>A0A650CT78</accession>
<reference evidence="1 4" key="1">
    <citation type="submission" date="2019-10" db="EMBL/GenBank/DDBJ databases">
        <title>Comparative genomics of sulfur disproportionating microorganisms.</title>
        <authorList>
            <person name="Ward L.M."/>
            <person name="Bertran E."/>
            <person name="Johnston D."/>
        </authorList>
    </citation>
    <scope>NUCLEOTIDE SEQUENCE [LARGE SCALE GENOMIC DNA]</scope>
    <source>
        <strain evidence="1 4">DSM 3772</strain>
    </source>
</reference>
<evidence type="ECO:0000313" key="2">
    <source>
        <dbReference type="EMBL" id="QGR21071.1"/>
    </source>
</evidence>
<evidence type="ECO:0000313" key="3">
    <source>
        <dbReference type="Proteomes" id="UP000426328"/>
    </source>
</evidence>
<dbReference type="Proteomes" id="UP000474054">
    <property type="component" value="Unassembled WGS sequence"/>
</dbReference>
<dbReference type="KEGG" id="aamb:D1866_02820"/>
<keyword evidence="3" id="KW-1185">Reference proteome</keyword>
<protein>
    <submittedName>
        <fullName evidence="2">Uncharacterized protein</fullName>
    </submittedName>
</protein>
<organism evidence="2 3">
    <name type="scientific">Acidianus ambivalens</name>
    <name type="common">Desulfurolobus ambivalens</name>
    <dbReference type="NCBI Taxonomy" id="2283"/>
    <lineage>
        <taxon>Archaea</taxon>
        <taxon>Thermoproteota</taxon>
        <taxon>Thermoprotei</taxon>
        <taxon>Sulfolobales</taxon>
        <taxon>Sulfolobaceae</taxon>
        <taxon>Acidianus</taxon>
    </lineage>
</organism>
<dbReference type="AlphaFoldDB" id="A0A650CT78"/>
<dbReference type="GeneID" id="42778634"/>
<evidence type="ECO:0000313" key="1">
    <source>
        <dbReference type="EMBL" id="MQL56434.1"/>
    </source>
</evidence>